<evidence type="ECO:0000313" key="2">
    <source>
        <dbReference type="Proteomes" id="UP000033636"/>
    </source>
</evidence>
<organism evidence="1 2">
    <name type="scientific">Thermoproteus sp. AZ2</name>
    <dbReference type="NCBI Taxonomy" id="1609232"/>
    <lineage>
        <taxon>Archaea</taxon>
        <taxon>Thermoproteota</taxon>
        <taxon>Thermoprotei</taxon>
        <taxon>Thermoproteales</taxon>
        <taxon>Thermoproteaceae</taxon>
        <taxon>Thermoproteus</taxon>
    </lineage>
</organism>
<keyword evidence="1" id="KW-0456">Lyase</keyword>
<evidence type="ECO:0000313" key="1">
    <source>
        <dbReference type="EMBL" id="MFB6489817.1"/>
    </source>
</evidence>
<name>A0ACC6UYS9_9CREN</name>
<sequence>MPIVLRAKIHGAVVTRKNLEYEGSLTLGEDLLEASGIWPYERVEVYNINNGARFSTYVIKGEPGAVELNGAAARLGEVGDRLIIAAYECVSAPIKPRIVLVRDNKPYKVL</sequence>
<dbReference type="EC" id="4.1.1.11" evidence="1"/>
<comment type="caution">
    <text evidence="1">The sequence shown here is derived from an EMBL/GenBank/DDBJ whole genome shotgun (WGS) entry which is preliminary data.</text>
</comment>
<reference evidence="1" key="1">
    <citation type="submission" date="2024-07" db="EMBL/GenBank/DDBJ databases">
        <title>Metagenome and Metagenome-Assembled Genomes of Archaea from a hot spring from the geothermal field of Los Azufres, Mexico.</title>
        <authorList>
            <person name="Marin-Paredes R."/>
            <person name="Martinez-Romero E."/>
            <person name="Servin-Garciduenas L.E."/>
        </authorList>
    </citation>
    <scope>NUCLEOTIDE SEQUENCE</scope>
</reference>
<protein>
    <submittedName>
        <fullName evidence="1">Aspartate 1-decarboxylase</fullName>
        <ecNumber evidence="1">4.1.1.11</ecNumber>
    </submittedName>
</protein>
<accession>A0ACC6UYS9</accession>
<proteinExistence type="predicted"/>
<dbReference type="EMBL" id="JZWT02000002">
    <property type="protein sequence ID" value="MFB6489817.1"/>
    <property type="molecule type" value="Genomic_DNA"/>
</dbReference>
<gene>
    <name evidence="1" type="ORF">TU35_000985</name>
</gene>
<dbReference type="Proteomes" id="UP000033636">
    <property type="component" value="Unassembled WGS sequence"/>
</dbReference>